<dbReference type="EMBL" id="JOJR01001018">
    <property type="protein sequence ID" value="RCN32854.1"/>
    <property type="molecule type" value="Genomic_DNA"/>
</dbReference>
<dbReference type="Proteomes" id="UP000252519">
    <property type="component" value="Unassembled WGS sequence"/>
</dbReference>
<feature type="signal peptide" evidence="1">
    <location>
        <begin position="1"/>
        <end position="18"/>
    </location>
</feature>
<keyword evidence="3" id="KW-1185">Reference proteome</keyword>
<evidence type="ECO:0000313" key="2">
    <source>
        <dbReference type="EMBL" id="RCN32854.1"/>
    </source>
</evidence>
<dbReference type="OrthoDB" id="300641at2759"/>
<comment type="caution">
    <text evidence="2">The sequence shown here is derived from an EMBL/GenBank/DDBJ whole genome shotgun (WGS) entry which is preliminary data.</text>
</comment>
<protein>
    <submittedName>
        <fullName evidence="2">Uncharacterized protein</fullName>
    </submittedName>
</protein>
<evidence type="ECO:0000256" key="1">
    <source>
        <dbReference type="SAM" id="SignalP"/>
    </source>
</evidence>
<reference evidence="2 3" key="1">
    <citation type="submission" date="2014-10" db="EMBL/GenBank/DDBJ databases">
        <title>Draft genome of the hookworm Ancylostoma caninum.</title>
        <authorList>
            <person name="Mitreva M."/>
        </authorList>
    </citation>
    <scope>NUCLEOTIDE SEQUENCE [LARGE SCALE GENOMIC DNA]</scope>
    <source>
        <strain evidence="2 3">Baltimore</strain>
    </source>
</reference>
<organism evidence="2 3">
    <name type="scientific">Ancylostoma caninum</name>
    <name type="common">Dog hookworm</name>
    <dbReference type="NCBI Taxonomy" id="29170"/>
    <lineage>
        <taxon>Eukaryota</taxon>
        <taxon>Metazoa</taxon>
        <taxon>Ecdysozoa</taxon>
        <taxon>Nematoda</taxon>
        <taxon>Chromadorea</taxon>
        <taxon>Rhabditida</taxon>
        <taxon>Rhabditina</taxon>
        <taxon>Rhabditomorpha</taxon>
        <taxon>Strongyloidea</taxon>
        <taxon>Ancylostomatidae</taxon>
        <taxon>Ancylostomatinae</taxon>
        <taxon>Ancylostoma</taxon>
    </lineage>
</organism>
<feature type="chain" id="PRO_5016768626" evidence="1">
    <location>
        <begin position="19"/>
        <end position="160"/>
    </location>
</feature>
<evidence type="ECO:0000313" key="3">
    <source>
        <dbReference type="Proteomes" id="UP000252519"/>
    </source>
</evidence>
<name>A0A368FKV5_ANCCA</name>
<keyword evidence="1" id="KW-0732">Signal</keyword>
<dbReference type="AlphaFoldDB" id="A0A368FKV5"/>
<sequence length="160" mass="17764">MAPFLFVLCLLCSPPLLASHEFHRQLSDVVESLLYNAKHSDYGLRHKKETSHNSEASRSGSRFAIEVDAADWDRVLSLAESAGFIIEKRLQSFSNIYIARRRGRRKRDTGQIISELISSKSVGLNAGSGTMGRATSAAIPREARYFHRSSIQRAAAIGED</sequence>
<proteinExistence type="predicted"/>
<accession>A0A368FKV5</accession>
<gene>
    <name evidence="2" type="ORF">ANCCAN_21333</name>
</gene>